<feature type="region of interest" description="Disordered" evidence="1">
    <location>
        <begin position="159"/>
        <end position="178"/>
    </location>
</feature>
<dbReference type="AlphaFoldDB" id="A0AAV4ZHF5"/>
<sequence>MSFLRRLCMGGVSVLLAGLVVLPSAAQERANPFVPPPTDYERQLEAEERTRGVVRQMLHQYENSLLDKIDARFGDTMLKMLDEQLKAIKPSEQQEARAPLPGPSAPFQVPSAAVPGPQAAPAPAAAPSQQTADKSASKLPAGVKFVACVKGKPLYREQTSGTEFFSEARSPSGIDPCG</sequence>
<dbReference type="Proteomes" id="UP001055247">
    <property type="component" value="Unassembled WGS sequence"/>
</dbReference>
<reference evidence="3" key="1">
    <citation type="journal article" date="2016" name="Front. Microbiol.">
        <title>Genome Sequence of the Piezophilic, Mesophilic Sulfate-Reducing Bacterium Desulfovibrio indicus J2T.</title>
        <authorList>
            <person name="Cao J."/>
            <person name="Maignien L."/>
            <person name="Shao Z."/>
            <person name="Alain K."/>
            <person name="Jebbar M."/>
        </authorList>
    </citation>
    <scope>NUCLEOTIDE SEQUENCE</scope>
    <source>
        <strain evidence="3">DSM 16372</strain>
    </source>
</reference>
<protein>
    <recommendedName>
        <fullName evidence="5">Secreted protein</fullName>
    </recommendedName>
</protein>
<evidence type="ECO:0000256" key="2">
    <source>
        <dbReference type="SAM" id="SignalP"/>
    </source>
</evidence>
<organism evidence="3 4">
    <name type="scientific">Methylobacterium hispanicum</name>
    <dbReference type="NCBI Taxonomy" id="270350"/>
    <lineage>
        <taxon>Bacteria</taxon>
        <taxon>Pseudomonadati</taxon>
        <taxon>Pseudomonadota</taxon>
        <taxon>Alphaproteobacteria</taxon>
        <taxon>Hyphomicrobiales</taxon>
        <taxon>Methylobacteriaceae</taxon>
        <taxon>Methylobacterium</taxon>
    </lineage>
</organism>
<feature type="chain" id="PRO_5043741664" description="Secreted protein" evidence="2">
    <location>
        <begin position="27"/>
        <end position="178"/>
    </location>
</feature>
<evidence type="ECO:0000313" key="3">
    <source>
        <dbReference type="EMBL" id="GJD87632.1"/>
    </source>
</evidence>
<reference evidence="3" key="2">
    <citation type="submission" date="2021-08" db="EMBL/GenBank/DDBJ databases">
        <authorList>
            <person name="Tani A."/>
            <person name="Ola A."/>
            <person name="Ogura Y."/>
            <person name="Katsura K."/>
            <person name="Hayashi T."/>
        </authorList>
    </citation>
    <scope>NUCLEOTIDE SEQUENCE</scope>
    <source>
        <strain evidence="3">DSM 16372</strain>
    </source>
</reference>
<feature type="signal peptide" evidence="2">
    <location>
        <begin position="1"/>
        <end position="26"/>
    </location>
</feature>
<dbReference type="EMBL" id="BPQO01000004">
    <property type="protein sequence ID" value="GJD87632.1"/>
    <property type="molecule type" value="Genomic_DNA"/>
</dbReference>
<evidence type="ECO:0000256" key="1">
    <source>
        <dbReference type="SAM" id="MobiDB-lite"/>
    </source>
</evidence>
<feature type="region of interest" description="Disordered" evidence="1">
    <location>
        <begin position="89"/>
        <end position="138"/>
    </location>
</feature>
<feature type="compositionally biased region" description="Low complexity" evidence="1">
    <location>
        <begin position="108"/>
        <end position="130"/>
    </location>
</feature>
<gene>
    <name evidence="3" type="ORF">BHAOGJBA_1137</name>
</gene>
<evidence type="ECO:0008006" key="5">
    <source>
        <dbReference type="Google" id="ProtNLM"/>
    </source>
</evidence>
<keyword evidence="4" id="KW-1185">Reference proteome</keyword>
<comment type="caution">
    <text evidence="3">The sequence shown here is derived from an EMBL/GenBank/DDBJ whole genome shotgun (WGS) entry which is preliminary data.</text>
</comment>
<name>A0AAV4ZHF5_9HYPH</name>
<keyword evidence="2" id="KW-0732">Signal</keyword>
<proteinExistence type="predicted"/>
<evidence type="ECO:0000313" key="4">
    <source>
        <dbReference type="Proteomes" id="UP001055247"/>
    </source>
</evidence>
<accession>A0AAV4ZHF5</accession>